<dbReference type="Pfam" id="PF03466">
    <property type="entry name" value="LysR_substrate"/>
    <property type="match status" value="1"/>
</dbReference>
<feature type="domain" description="HTH lysR-type" evidence="5">
    <location>
        <begin position="1"/>
        <end position="21"/>
    </location>
</feature>
<comment type="similarity">
    <text evidence="1">Belongs to the LysR transcriptional regulatory family.</text>
</comment>
<keyword evidence="3" id="KW-0238">DNA-binding</keyword>
<keyword evidence="4" id="KW-0804">Transcription</keyword>
<reference evidence="6 7" key="1">
    <citation type="submission" date="2014-02" db="EMBL/GenBank/DDBJ databases">
        <title>Whole genome sequence of Sphingobium chlorophenolicum NBRC 16172.</title>
        <authorList>
            <person name="Gan H.M."/>
            <person name="Gan H.Y."/>
            <person name="Chew T.H."/>
            <person name="Savka M.A."/>
        </authorList>
    </citation>
    <scope>NUCLEOTIDE SEQUENCE [LARGE SCALE GENOMIC DNA]</scope>
    <source>
        <strain evidence="6 7">NBRC 16172</strain>
    </source>
</reference>
<dbReference type="InterPro" id="IPR000847">
    <property type="entry name" value="LysR_HTH_N"/>
</dbReference>
<dbReference type="InterPro" id="IPR036390">
    <property type="entry name" value="WH_DNA-bd_sf"/>
</dbReference>
<keyword evidence="2" id="KW-0805">Transcription regulation</keyword>
<dbReference type="InterPro" id="IPR036388">
    <property type="entry name" value="WH-like_DNA-bd_sf"/>
</dbReference>
<accession>A0A081RF14</accession>
<dbReference type="InterPro" id="IPR005119">
    <property type="entry name" value="LysR_subst-bd"/>
</dbReference>
<dbReference type="GO" id="GO:0003700">
    <property type="term" value="F:DNA-binding transcription factor activity"/>
    <property type="evidence" value="ECO:0007669"/>
    <property type="project" value="InterPro"/>
</dbReference>
<dbReference type="Gene3D" id="1.10.10.10">
    <property type="entry name" value="Winged helix-like DNA-binding domain superfamily/Winged helix DNA-binding domain"/>
    <property type="match status" value="1"/>
</dbReference>
<evidence type="ECO:0000313" key="6">
    <source>
        <dbReference type="EMBL" id="KEQ53787.1"/>
    </source>
</evidence>
<dbReference type="Gene3D" id="3.40.190.290">
    <property type="match status" value="1"/>
</dbReference>
<dbReference type="PATRIC" id="fig|46429.4.peg.1973"/>
<comment type="caution">
    <text evidence="6">The sequence shown here is derived from an EMBL/GenBank/DDBJ whole genome shotgun (WGS) entry which is preliminary data.</text>
</comment>
<dbReference type="SUPFAM" id="SSF53850">
    <property type="entry name" value="Periplasmic binding protein-like II"/>
    <property type="match status" value="1"/>
</dbReference>
<evidence type="ECO:0000256" key="4">
    <source>
        <dbReference type="ARBA" id="ARBA00023163"/>
    </source>
</evidence>
<dbReference type="Proteomes" id="UP000028411">
    <property type="component" value="Unassembled WGS sequence"/>
</dbReference>
<evidence type="ECO:0000313" key="7">
    <source>
        <dbReference type="Proteomes" id="UP000028411"/>
    </source>
</evidence>
<dbReference type="EMBL" id="JFHR01000018">
    <property type="protein sequence ID" value="KEQ53787.1"/>
    <property type="molecule type" value="Genomic_DNA"/>
</dbReference>
<dbReference type="GO" id="GO:0003677">
    <property type="term" value="F:DNA binding"/>
    <property type="evidence" value="ECO:0007669"/>
    <property type="project" value="UniProtKB-KW"/>
</dbReference>
<gene>
    <name evidence="6" type="ORF">BV95_02003</name>
</gene>
<dbReference type="AlphaFoldDB" id="A0A081RF14"/>
<dbReference type="SUPFAM" id="SSF46785">
    <property type="entry name" value="Winged helix' DNA-binding domain"/>
    <property type="match status" value="1"/>
</dbReference>
<sequence length="266" mass="28634">MMEEELGVRLFERLPQGLRLTAAGEVLISQVRRWRRELKYAQAQIDDLRGLRRGEVTIAFVEGASDFLAETLVAFRRDYPGIDHNVRMTGAQGVVDLVLKGHAEVGLTFNPPTVQTVRLEASLIYQIGAVISPTHELAERSEVSFSECVELGLIVPNESISLRAVVDALWSRTIGGVSRGFITANSIALIKQLVEKGAGIGMMTPIDVAGEVASGALVHVPLSDAIVPLSVFSLITAGGRTLSVPASLLVQVMAQTMRDKHSPGVS</sequence>
<dbReference type="GO" id="GO:0005829">
    <property type="term" value="C:cytosol"/>
    <property type="evidence" value="ECO:0007669"/>
    <property type="project" value="TreeGrafter"/>
</dbReference>
<dbReference type="PROSITE" id="PS50931">
    <property type="entry name" value="HTH_LYSR"/>
    <property type="match status" value="1"/>
</dbReference>
<evidence type="ECO:0000256" key="2">
    <source>
        <dbReference type="ARBA" id="ARBA00023015"/>
    </source>
</evidence>
<proteinExistence type="inferred from homology"/>
<dbReference type="PANTHER" id="PTHR30419:SF8">
    <property type="entry name" value="NITROGEN ASSIMILATION TRANSCRIPTIONAL ACTIVATOR-RELATED"/>
    <property type="match status" value="1"/>
</dbReference>
<dbReference type="InterPro" id="IPR050950">
    <property type="entry name" value="HTH-type_LysR_regulators"/>
</dbReference>
<dbReference type="eggNOG" id="COG0583">
    <property type="taxonomic scope" value="Bacteria"/>
</dbReference>
<organism evidence="6 7">
    <name type="scientific">Sphingobium chlorophenolicum</name>
    <dbReference type="NCBI Taxonomy" id="46429"/>
    <lineage>
        <taxon>Bacteria</taxon>
        <taxon>Pseudomonadati</taxon>
        <taxon>Pseudomonadota</taxon>
        <taxon>Alphaproteobacteria</taxon>
        <taxon>Sphingomonadales</taxon>
        <taxon>Sphingomonadaceae</taxon>
        <taxon>Sphingobium</taxon>
    </lineage>
</organism>
<evidence type="ECO:0000256" key="3">
    <source>
        <dbReference type="ARBA" id="ARBA00023125"/>
    </source>
</evidence>
<evidence type="ECO:0000259" key="5">
    <source>
        <dbReference type="PROSITE" id="PS50931"/>
    </source>
</evidence>
<dbReference type="PANTHER" id="PTHR30419">
    <property type="entry name" value="HTH-TYPE TRANSCRIPTIONAL REGULATOR YBHD"/>
    <property type="match status" value="1"/>
</dbReference>
<name>A0A081RF14_SPHCR</name>
<protein>
    <submittedName>
        <fullName evidence="6">LysR family transcriptional regulator</fullName>
    </submittedName>
</protein>
<evidence type="ECO:0000256" key="1">
    <source>
        <dbReference type="ARBA" id="ARBA00009437"/>
    </source>
</evidence>